<dbReference type="Proteomes" id="UP001152622">
    <property type="component" value="Chromosome 9"/>
</dbReference>
<proteinExistence type="predicted"/>
<feature type="region of interest" description="Disordered" evidence="1">
    <location>
        <begin position="50"/>
        <end position="74"/>
    </location>
</feature>
<organism evidence="2 3">
    <name type="scientific">Synaphobranchus kaupii</name>
    <name type="common">Kaup's arrowtooth eel</name>
    <dbReference type="NCBI Taxonomy" id="118154"/>
    <lineage>
        <taxon>Eukaryota</taxon>
        <taxon>Metazoa</taxon>
        <taxon>Chordata</taxon>
        <taxon>Craniata</taxon>
        <taxon>Vertebrata</taxon>
        <taxon>Euteleostomi</taxon>
        <taxon>Actinopterygii</taxon>
        <taxon>Neopterygii</taxon>
        <taxon>Teleostei</taxon>
        <taxon>Anguilliformes</taxon>
        <taxon>Synaphobranchidae</taxon>
        <taxon>Synaphobranchus</taxon>
    </lineage>
</organism>
<name>A0A9Q1F2G8_SYNKA</name>
<gene>
    <name evidence="2" type="ORF">SKAU_G00247600</name>
</gene>
<dbReference type="AlphaFoldDB" id="A0A9Q1F2G8"/>
<evidence type="ECO:0000256" key="1">
    <source>
        <dbReference type="SAM" id="MobiDB-lite"/>
    </source>
</evidence>
<evidence type="ECO:0000313" key="2">
    <source>
        <dbReference type="EMBL" id="KAJ8349630.1"/>
    </source>
</evidence>
<sequence length="74" mass="7968">MGLGGKVTTPRRAAACSQSRLPRDDLRPVASDPCRCAGKNNRVTGQLCTVATEPRENTQGSGPPPPEVRRIQRK</sequence>
<evidence type="ECO:0000313" key="3">
    <source>
        <dbReference type="Proteomes" id="UP001152622"/>
    </source>
</evidence>
<dbReference type="EMBL" id="JAINUF010000009">
    <property type="protein sequence ID" value="KAJ8349630.1"/>
    <property type="molecule type" value="Genomic_DNA"/>
</dbReference>
<keyword evidence="3" id="KW-1185">Reference proteome</keyword>
<comment type="caution">
    <text evidence="2">The sequence shown here is derived from an EMBL/GenBank/DDBJ whole genome shotgun (WGS) entry which is preliminary data.</text>
</comment>
<protein>
    <submittedName>
        <fullName evidence="2">Uncharacterized protein</fullName>
    </submittedName>
</protein>
<accession>A0A9Q1F2G8</accession>
<reference evidence="2" key="1">
    <citation type="journal article" date="2023" name="Science">
        <title>Genome structures resolve the early diversification of teleost fishes.</title>
        <authorList>
            <person name="Parey E."/>
            <person name="Louis A."/>
            <person name="Montfort J."/>
            <person name="Bouchez O."/>
            <person name="Roques C."/>
            <person name="Iampietro C."/>
            <person name="Lluch J."/>
            <person name="Castinel A."/>
            <person name="Donnadieu C."/>
            <person name="Desvignes T."/>
            <person name="Floi Bucao C."/>
            <person name="Jouanno E."/>
            <person name="Wen M."/>
            <person name="Mejri S."/>
            <person name="Dirks R."/>
            <person name="Jansen H."/>
            <person name="Henkel C."/>
            <person name="Chen W.J."/>
            <person name="Zahm M."/>
            <person name="Cabau C."/>
            <person name="Klopp C."/>
            <person name="Thompson A.W."/>
            <person name="Robinson-Rechavi M."/>
            <person name="Braasch I."/>
            <person name="Lecointre G."/>
            <person name="Bobe J."/>
            <person name="Postlethwait J.H."/>
            <person name="Berthelot C."/>
            <person name="Roest Crollius H."/>
            <person name="Guiguen Y."/>
        </authorList>
    </citation>
    <scope>NUCLEOTIDE SEQUENCE</scope>
    <source>
        <strain evidence="2">WJC10195</strain>
    </source>
</reference>